<keyword evidence="7" id="KW-0175">Coiled coil</keyword>
<dbReference type="PANTHER" id="PTHR14326">
    <property type="entry name" value="TARGETING PROTEIN FOR XKLP2"/>
    <property type="match status" value="1"/>
</dbReference>
<evidence type="ECO:0000256" key="4">
    <source>
        <dbReference type="ARBA" id="ARBA00022490"/>
    </source>
</evidence>
<evidence type="ECO:0000256" key="3">
    <source>
        <dbReference type="ARBA" id="ARBA00005885"/>
    </source>
</evidence>
<keyword evidence="5" id="KW-0206">Cytoskeleton</keyword>
<accession>A0A1B6ILH9</accession>
<dbReference type="GO" id="GO:0005634">
    <property type="term" value="C:nucleus"/>
    <property type="evidence" value="ECO:0007669"/>
    <property type="project" value="UniProtKB-SubCell"/>
</dbReference>
<evidence type="ECO:0000313" key="11">
    <source>
        <dbReference type="EMBL" id="JAS87788.1"/>
    </source>
</evidence>
<evidence type="ECO:0000256" key="8">
    <source>
        <dbReference type="SAM" id="MobiDB-lite"/>
    </source>
</evidence>
<dbReference type="InterPro" id="IPR027330">
    <property type="entry name" value="TPX2_central_dom"/>
</dbReference>
<evidence type="ECO:0000256" key="1">
    <source>
        <dbReference type="ARBA" id="ARBA00004123"/>
    </source>
</evidence>
<dbReference type="GO" id="GO:0005819">
    <property type="term" value="C:spindle"/>
    <property type="evidence" value="ECO:0007669"/>
    <property type="project" value="UniProtKB-SubCell"/>
</dbReference>
<comment type="subcellular location">
    <subcellularLocation>
        <location evidence="2">Cytoplasm</location>
        <location evidence="2">Cytoskeleton</location>
        <location evidence="2">Spindle</location>
    </subcellularLocation>
    <subcellularLocation>
        <location evidence="1">Nucleus</location>
    </subcellularLocation>
</comment>
<evidence type="ECO:0000259" key="10">
    <source>
        <dbReference type="Pfam" id="PF12214"/>
    </source>
</evidence>
<evidence type="ECO:0000259" key="9">
    <source>
        <dbReference type="Pfam" id="PF06886"/>
    </source>
</evidence>
<organism evidence="11">
    <name type="scientific">Homalodisca liturata</name>
    <dbReference type="NCBI Taxonomy" id="320908"/>
    <lineage>
        <taxon>Eukaryota</taxon>
        <taxon>Metazoa</taxon>
        <taxon>Ecdysozoa</taxon>
        <taxon>Arthropoda</taxon>
        <taxon>Hexapoda</taxon>
        <taxon>Insecta</taxon>
        <taxon>Pterygota</taxon>
        <taxon>Neoptera</taxon>
        <taxon>Paraneoptera</taxon>
        <taxon>Hemiptera</taxon>
        <taxon>Auchenorrhyncha</taxon>
        <taxon>Membracoidea</taxon>
        <taxon>Cicadellidae</taxon>
        <taxon>Cicadellinae</taxon>
        <taxon>Proconiini</taxon>
        <taxon>Homalodisca</taxon>
    </lineage>
</organism>
<dbReference type="Pfam" id="PF06886">
    <property type="entry name" value="TPX2"/>
    <property type="match status" value="1"/>
</dbReference>
<dbReference type="AlphaFoldDB" id="A0A1B6ILH9"/>
<feature type="domain" description="TPX2 central" evidence="10">
    <location>
        <begin position="244"/>
        <end position="396"/>
    </location>
</feature>
<evidence type="ECO:0000256" key="5">
    <source>
        <dbReference type="ARBA" id="ARBA00023212"/>
    </source>
</evidence>
<feature type="compositionally biased region" description="Polar residues" evidence="8">
    <location>
        <begin position="68"/>
        <end position="80"/>
    </location>
</feature>
<proteinExistence type="inferred from homology"/>
<gene>
    <name evidence="11" type="ORF">g.9032</name>
</gene>
<dbReference type="Pfam" id="PF12214">
    <property type="entry name" value="TPX2_importin"/>
    <property type="match status" value="1"/>
</dbReference>
<dbReference type="InterPro" id="IPR027329">
    <property type="entry name" value="TPX2_C"/>
</dbReference>
<feature type="region of interest" description="Disordered" evidence="8">
    <location>
        <begin position="497"/>
        <end position="521"/>
    </location>
</feature>
<protein>
    <recommendedName>
        <fullName evidence="12">TPX2 C-terminal domain-containing protein</fullName>
    </recommendedName>
</protein>
<evidence type="ECO:0000256" key="2">
    <source>
        <dbReference type="ARBA" id="ARBA00004186"/>
    </source>
</evidence>
<dbReference type="InterPro" id="IPR009675">
    <property type="entry name" value="TPX2_fam"/>
</dbReference>
<reference evidence="11" key="1">
    <citation type="submission" date="2015-11" db="EMBL/GenBank/DDBJ databases">
        <title>De novo transcriptome assembly of four potential Pierce s Disease insect vectors from Arizona vineyards.</title>
        <authorList>
            <person name="Tassone E.E."/>
        </authorList>
    </citation>
    <scope>NUCLEOTIDE SEQUENCE</scope>
</reference>
<feature type="region of interest" description="Disordered" evidence="8">
    <location>
        <begin position="60"/>
        <end position="87"/>
    </location>
</feature>
<evidence type="ECO:0008006" key="12">
    <source>
        <dbReference type="Google" id="ProtNLM"/>
    </source>
</evidence>
<name>A0A1B6ILH9_9HEMI</name>
<keyword evidence="4" id="KW-0963">Cytoplasm</keyword>
<feature type="coiled-coil region" evidence="7">
    <location>
        <begin position="448"/>
        <end position="475"/>
    </location>
</feature>
<dbReference type="PANTHER" id="PTHR14326:SF44">
    <property type="entry name" value="TARGETING PROTEIN FOR XKLP2"/>
    <property type="match status" value="1"/>
</dbReference>
<dbReference type="GO" id="GO:0005874">
    <property type="term" value="C:microtubule"/>
    <property type="evidence" value="ECO:0007669"/>
    <property type="project" value="InterPro"/>
</dbReference>
<evidence type="ECO:0000256" key="6">
    <source>
        <dbReference type="ARBA" id="ARBA00023242"/>
    </source>
</evidence>
<keyword evidence="6" id="KW-0539">Nucleus</keyword>
<feature type="region of interest" description="Disordered" evidence="8">
    <location>
        <begin position="588"/>
        <end position="636"/>
    </location>
</feature>
<dbReference type="GO" id="GO:0060236">
    <property type="term" value="P:regulation of mitotic spindle organization"/>
    <property type="evidence" value="ECO:0007669"/>
    <property type="project" value="InterPro"/>
</dbReference>
<feature type="domain" description="TPX2 C-terminal" evidence="9">
    <location>
        <begin position="541"/>
        <end position="615"/>
    </location>
</feature>
<sequence length="636" mass="73250">MNKSEGFEFNAPQFLDFNADLNESDGADTFFDVESEVPSQKDENKENKSENLETIRIKEEIVTPPQVAKNSSHAGNTPTVKSIKKEQVSEKKREIKLAVRRLSVINKPLLPVAKVEPFAVVGEKLSDDMKKLSVKAKKRTYFDGIEIDLQEEKQHTMTTRTDQARKTPTIGLRTRVVNKSMGGLNRKRKFTFGECEAPIKYMAMAEQILHFQKDTPPRFHTSKRRSSGIHGDRFKARQSYNPRRTIAMTPKLLTSKRSRPVDLPSQEAREEMELLEMKKHQVKAMPLNDKVLQPPKPIQKSEKATTVPDPFNLTQVFKKAEEHENVNQFDSTEDLNLLPTDEEEVKDIIHKPAPKLAEEEPFRFTARPMPKVIYEKPVGVGQKQELPITIPASPAITKSARFQKTIRVPTLSNDNRVSVEDLTSLGVPCKFTSLKSTEVKPFSFERRDKELREKKEKKIQEILEAEKKARDFKATPAPSFEPPKEIIRLTRSSMLDSSKSSVMSMTEESHQPFKARSPKVLRKAPFKPSLQPTHSQPLDIHLHTERRLAERQEFEMKQYLKEEELAIMREQKEMERREKEKEEIARLRQETVHKAQPMPKFKVPPKRSPSKMPLTDPKSPRFTSRKRADKPCVKPK</sequence>
<evidence type="ECO:0000256" key="7">
    <source>
        <dbReference type="SAM" id="Coils"/>
    </source>
</evidence>
<comment type="similarity">
    <text evidence="3">Belongs to the TPX2 family.</text>
</comment>
<dbReference type="EMBL" id="GECU01019918">
    <property type="protein sequence ID" value="JAS87788.1"/>
    <property type="molecule type" value="Transcribed_RNA"/>
</dbReference>